<dbReference type="Proteomes" id="UP000199699">
    <property type="component" value="Unassembled WGS sequence"/>
</dbReference>
<evidence type="ECO:0000259" key="1">
    <source>
        <dbReference type="Pfam" id="PF12728"/>
    </source>
</evidence>
<dbReference type="EMBL" id="FMHT01000003">
    <property type="protein sequence ID" value="SCL32217.1"/>
    <property type="molecule type" value="Genomic_DNA"/>
</dbReference>
<proteinExistence type="predicted"/>
<dbReference type="OrthoDB" id="3397067at2"/>
<evidence type="ECO:0000313" key="3">
    <source>
        <dbReference type="Proteomes" id="UP000199699"/>
    </source>
</evidence>
<accession>A0A1C6SRW7</accession>
<keyword evidence="3" id="KW-1185">Reference proteome</keyword>
<gene>
    <name evidence="2" type="ORF">GA0070616_4409</name>
</gene>
<dbReference type="STRING" id="145857.GA0070616_4409"/>
<evidence type="ECO:0000313" key="2">
    <source>
        <dbReference type="EMBL" id="SCL32217.1"/>
    </source>
</evidence>
<dbReference type="AlphaFoldDB" id="A0A1C6SRW7"/>
<name>A0A1C6SRW7_9ACTN</name>
<dbReference type="RefSeq" id="WP_091086245.1">
    <property type="nucleotide sequence ID" value="NZ_FMHT01000003.1"/>
</dbReference>
<feature type="domain" description="Helix-turn-helix" evidence="1">
    <location>
        <begin position="4"/>
        <end position="59"/>
    </location>
</feature>
<dbReference type="Pfam" id="PF12728">
    <property type="entry name" value="HTH_17"/>
    <property type="match status" value="1"/>
</dbReference>
<sequence>MDRLLKVTEVAALWGVDKQTVYRALWAKDLPFVDLAAPGAKKARIRIRTSAAEAYIAQRESAAAA</sequence>
<protein>
    <submittedName>
        <fullName evidence="2">DNA binding domain-containing protein, excisionase family</fullName>
    </submittedName>
</protein>
<organism evidence="2 3">
    <name type="scientific">Micromonospora nigra</name>
    <dbReference type="NCBI Taxonomy" id="145857"/>
    <lineage>
        <taxon>Bacteria</taxon>
        <taxon>Bacillati</taxon>
        <taxon>Actinomycetota</taxon>
        <taxon>Actinomycetes</taxon>
        <taxon>Micromonosporales</taxon>
        <taxon>Micromonosporaceae</taxon>
        <taxon>Micromonospora</taxon>
    </lineage>
</organism>
<dbReference type="InterPro" id="IPR041657">
    <property type="entry name" value="HTH_17"/>
</dbReference>
<reference evidence="2 3" key="1">
    <citation type="submission" date="2016-06" db="EMBL/GenBank/DDBJ databases">
        <authorList>
            <person name="Kjaerup R.B."/>
            <person name="Dalgaard T.S."/>
            <person name="Juul-Madsen H.R."/>
        </authorList>
    </citation>
    <scope>NUCLEOTIDE SEQUENCE [LARGE SCALE GENOMIC DNA]</scope>
    <source>
        <strain evidence="2 3">DSM 43818</strain>
    </source>
</reference>